<keyword evidence="11" id="KW-1185">Reference proteome</keyword>
<keyword evidence="3" id="KW-1003">Cell membrane</keyword>
<gene>
    <name evidence="9" type="ORF">GCM10009017_11470</name>
    <name evidence="10" type="ORF">J2752_001600</name>
</gene>
<dbReference type="InterPro" id="IPR000515">
    <property type="entry name" value="MetI-like"/>
</dbReference>
<keyword evidence="2 7" id="KW-0813">Transport</keyword>
<protein>
    <submittedName>
        <fullName evidence="9">ABC transporter permease</fullName>
    </submittedName>
    <submittedName>
        <fullName evidence="10">NitT/TauT family transport system permease protein</fullName>
    </submittedName>
</protein>
<evidence type="ECO:0000313" key="10">
    <source>
        <dbReference type="EMBL" id="MBP1954688.1"/>
    </source>
</evidence>
<keyword evidence="4 7" id="KW-0812">Transmembrane</keyword>
<dbReference type="PANTHER" id="PTHR30151:SF38">
    <property type="entry name" value="ALIPHATIC SULFONATES TRANSPORT PERMEASE PROTEIN SSUC-RELATED"/>
    <property type="match status" value="1"/>
</dbReference>
<comment type="caution">
    <text evidence="9">The sequence shown here is derived from an EMBL/GenBank/DDBJ whole genome shotgun (WGS) entry which is preliminary data.</text>
</comment>
<evidence type="ECO:0000256" key="5">
    <source>
        <dbReference type="ARBA" id="ARBA00022989"/>
    </source>
</evidence>
<sequence>MDRVRRILWSVASMLGLLVIWWVGSVAFPAVLPGVGAVVEELGVILTTPGAYGHMWYYHVWKTAEMIFVSLVVCLAVGTVVGVALGTSDWLETATSPWVYGWLAFPSLVVVFLVGVWFGFTPLAGYIGVPIVVTPFVVLNMWEGARNLDRNLEEMSGFFGASRYQTFMEVIIPQLVPFLFTSVRSALSIGWKITLLVEALLLTRGVGFMFKRSFDNYQLTAMMAWLVVFMVFLFIVEYGVIVPLHNYMTDWRPEIEGVQPTE</sequence>
<keyword evidence="6 7" id="KW-0472">Membrane</keyword>
<feature type="transmembrane region" description="Helical" evidence="7">
    <location>
        <begin position="66"/>
        <end position="86"/>
    </location>
</feature>
<dbReference type="SUPFAM" id="SSF161098">
    <property type="entry name" value="MetI-like"/>
    <property type="match status" value="1"/>
</dbReference>
<feature type="domain" description="ABC transmembrane type-1" evidence="8">
    <location>
        <begin position="60"/>
        <end position="240"/>
    </location>
</feature>
<feature type="transmembrane region" description="Helical" evidence="7">
    <location>
        <begin position="222"/>
        <end position="241"/>
    </location>
</feature>
<reference evidence="9" key="1">
    <citation type="journal article" date="2014" name="Int. J. Syst. Evol. Microbiol.">
        <title>Complete genome sequence of Corynebacterium casei LMG S-19264T (=DSM 44701T), isolated from a smear-ripened cheese.</title>
        <authorList>
            <consortium name="US DOE Joint Genome Institute (JGI-PGF)"/>
            <person name="Walter F."/>
            <person name="Albersmeier A."/>
            <person name="Kalinowski J."/>
            <person name="Ruckert C."/>
        </authorList>
    </citation>
    <scope>NUCLEOTIDE SEQUENCE</scope>
    <source>
        <strain evidence="9">JCM 16108</strain>
    </source>
</reference>
<reference evidence="10" key="3">
    <citation type="submission" date="2021-03" db="EMBL/GenBank/DDBJ databases">
        <title>Genomic Encyclopedia of Type Strains, Phase IV (KMG-IV): sequencing the most valuable type-strain genomes for metagenomic binning, comparative biology and taxonomic classification.</title>
        <authorList>
            <person name="Goeker M."/>
        </authorList>
    </citation>
    <scope>NUCLEOTIDE SEQUENCE</scope>
    <source>
        <strain evidence="10">DSM 22443</strain>
    </source>
</reference>
<evidence type="ECO:0000256" key="1">
    <source>
        <dbReference type="ARBA" id="ARBA00004651"/>
    </source>
</evidence>
<feature type="transmembrane region" description="Helical" evidence="7">
    <location>
        <begin position="98"/>
        <end position="120"/>
    </location>
</feature>
<reference evidence="9" key="2">
    <citation type="submission" date="2020-09" db="EMBL/GenBank/DDBJ databases">
        <authorList>
            <person name="Sun Q."/>
            <person name="Ohkuma M."/>
        </authorList>
    </citation>
    <scope>NUCLEOTIDE SEQUENCE</scope>
    <source>
        <strain evidence="9">JCM 16108</strain>
    </source>
</reference>
<dbReference type="InterPro" id="IPR035906">
    <property type="entry name" value="MetI-like_sf"/>
</dbReference>
<accession>A0A830FR43</accession>
<dbReference type="GO" id="GO:0005886">
    <property type="term" value="C:plasma membrane"/>
    <property type="evidence" value="ECO:0007669"/>
    <property type="project" value="UniProtKB-SubCell"/>
</dbReference>
<dbReference type="GO" id="GO:0055085">
    <property type="term" value="P:transmembrane transport"/>
    <property type="evidence" value="ECO:0007669"/>
    <property type="project" value="InterPro"/>
</dbReference>
<dbReference type="PROSITE" id="PS50928">
    <property type="entry name" value="ABC_TM1"/>
    <property type="match status" value="1"/>
</dbReference>
<feature type="transmembrane region" description="Helical" evidence="7">
    <location>
        <begin position="189"/>
        <end position="210"/>
    </location>
</feature>
<feature type="transmembrane region" description="Helical" evidence="7">
    <location>
        <begin position="7"/>
        <end position="32"/>
    </location>
</feature>
<evidence type="ECO:0000256" key="4">
    <source>
        <dbReference type="ARBA" id="ARBA00022692"/>
    </source>
</evidence>
<proteinExistence type="inferred from homology"/>
<evidence type="ECO:0000313" key="9">
    <source>
        <dbReference type="EMBL" id="GGM63078.1"/>
    </source>
</evidence>
<dbReference type="Proteomes" id="UP000614609">
    <property type="component" value="Unassembled WGS sequence"/>
</dbReference>
<dbReference type="EMBL" id="BMOO01000002">
    <property type="protein sequence ID" value="GGM63078.1"/>
    <property type="molecule type" value="Genomic_DNA"/>
</dbReference>
<dbReference type="Pfam" id="PF00528">
    <property type="entry name" value="BPD_transp_1"/>
    <property type="match status" value="1"/>
</dbReference>
<name>A0A830FR43_9EURY</name>
<dbReference type="AlphaFoldDB" id="A0A830FR43"/>
<organism evidence="9 11">
    <name type="scientific">Halarchaeum rubridurum</name>
    <dbReference type="NCBI Taxonomy" id="489911"/>
    <lineage>
        <taxon>Archaea</taxon>
        <taxon>Methanobacteriati</taxon>
        <taxon>Methanobacteriota</taxon>
        <taxon>Stenosarchaea group</taxon>
        <taxon>Halobacteria</taxon>
        <taxon>Halobacteriales</taxon>
        <taxon>Halobacteriaceae</taxon>
    </lineage>
</organism>
<evidence type="ECO:0000259" key="8">
    <source>
        <dbReference type="PROSITE" id="PS50928"/>
    </source>
</evidence>
<keyword evidence="5 7" id="KW-1133">Transmembrane helix</keyword>
<dbReference type="Gene3D" id="1.10.3720.10">
    <property type="entry name" value="MetI-like"/>
    <property type="match status" value="1"/>
</dbReference>
<evidence type="ECO:0000256" key="2">
    <source>
        <dbReference type="ARBA" id="ARBA00022448"/>
    </source>
</evidence>
<dbReference type="Proteomes" id="UP000765891">
    <property type="component" value="Unassembled WGS sequence"/>
</dbReference>
<feature type="transmembrane region" description="Helical" evidence="7">
    <location>
        <begin position="126"/>
        <end position="145"/>
    </location>
</feature>
<dbReference type="OrthoDB" id="45815at2157"/>
<dbReference type="PANTHER" id="PTHR30151">
    <property type="entry name" value="ALKANE SULFONATE ABC TRANSPORTER-RELATED, MEMBRANE SUBUNIT"/>
    <property type="match status" value="1"/>
</dbReference>
<dbReference type="CDD" id="cd06261">
    <property type="entry name" value="TM_PBP2"/>
    <property type="match status" value="1"/>
</dbReference>
<comment type="similarity">
    <text evidence="7">Belongs to the binding-protein-dependent transport system permease family.</text>
</comment>
<dbReference type="EMBL" id="JAGGKO010000002">
    <property type="protein sequence ID" value="MBP1954688.1"/>
    <property type="molecule type" value="Genomic_DNA"/>
</dbReference>
<evidence type="ECO:0000256" key="7">
    <source>
        <dbReference type="RuleBase" id="RU363032"/>
    </source>
</evidence>
<evidence type="ECO:0000256" key="6">
    <source>
        <dbReference type="ARBA" id="ARBA00023136"/>
    </source>
</evidence>
<evidence type="ECO:0000256" key="3">
    <source>
        <dbReference type="ARBA" id="ARBA00022475"/>
    </source>
</evidence>
<dbReference type="RefSeq" id="WP_188870770.1">
    <property type="nucleotide sequence ID" value="NZ_BMOO01000002.1"/>
</dbReference>
<comment type="subcellular location">
    <subcellularLocation>
        <location evidence="1 7">Cell membrane</location>
        <topology evidence="1 7">Multi-pass membrane protein</topology>
    </subcellularLocation>
</comment>
<evidence type="ECO:0000313" key="11">
    <source>
        <dbReference type="Proteomes" id="UP000614609"/>
    </source>
</evidence>